<keyword evidence="8" id="KW-1185">Reference proteome</keyword>
<dbReference type="AlphaFoldDB" id="A0AAE7BD29"/>
<keyword evidence="7" id="KW-0969">Cilium</keyword>
<evidence type="ECO:0000256" key="3">
    <source>
        <dbReference type="ARBA" id="ARBA00023143"/>
    </source>
</evidence>
<comment type="similarity">
    <text evidence="2 4">Belongs to the flagella basal body rod proteins family.</text>
</comment>
<dbReference type="KEGG" id="avp:AVENP_2571"/>
<comment type="subcellular location">
    <subcellularLocation>
        <location evidence="1 4">Bacterial flagellum basal body</location>
    </subcellularLocation>
</comment>
<keyword evidence="3 4" id="KW-0975">Bacterial flagellum</keyword>
<evidence type="ECO:0000313" key="8">
    <source>
        <dbReference type="Proteomes" id="UP000503482"/>
    </source>
</evidence>
<keyword evidence="7" id="KW-0282">Flagellum</keyword>
<dbReference type="Pfam" id="PF06429">
    <property type="entry name" value="Flg_bbr_C"/>
    <property type="match status" value="1"/>
</dbReference>
<dbReference type="RefSeq" id="WP_128359674.1">
    <property type="nucleotide sequence ID" value="NZ_CP053840.1"/>
</dbReference>
<evidence type="ECO:0000259" key="6">
    <source>
        <dbReference type="Pfam" id="PF22692"/>
    </source>
</evidence>
<dbReference type="NCBIfam" id="TIGR03506">
    <property type="entry name" value="FlgEFG_subfam"/>
    <property type="match status" value="1"/>
</dbReference>
<name>A0AAE7BD29_9BACT</name>
<dbReference type="GO" id="GO:0071978">
    <property type="term" value="P:bacterial-type flagellum-dependent swarming motility"/>
    <property type="evidence" value="ECO:0007669"/>
    <property type="project" value="TreeGrafter"/>
</dbReference>
<dbReference type="InterPro" id="IPR020013">
    <property type="entry name" value="Flagellar_FlgE/F/G"/>
</dbReference>
<keyword evidence="7" id="KW-0966">Cell projection</keyword>
<gene>
    <name evidence="7" type="primary">flgE</name>
    <name evidence="7" type="ORF">AVENP_2571</name>
</gene>
<evidence type="ECO:0000256" key="2">
    <source>
        <dbReference type="ARBA" id="ARBA00009677"/>
    </source>
</evidence>
<organism evidence="7 8">
    <name type="scientific">Arcobacter venerupis</name>
    <dbReference type="NCBI Taxonomy" id="1054033"/>
    <lineage>
        <taxon>Bacteria</taxon>
        <taxon>Pseudomonadati</taxon>
        <taxon>Campylobacterota</taxon>
        <taxon>Epsilonproteobacteria</taxon>
        <taxon>Campylobacterales</taxon>
        <taxon>Arcobacteraceae</taxon>
        <taxon>Arcobacter</taxon>
    </lineage>
</organism>
<protein>
    <submittedName>
        <fullName evidence="7">Flagellar hook protein</fullName>
    </submittedName>
</protein>
<dbReference type="SUPFAM" id="SSF117143">
    <property type="entry name" value="Flagellar hook protein flgE"/>
    <property type="match status" value="1"/>
</dbReference>
<dbReference type="Pfam" id="PF22692">
    <property type="entry name" value="LlgE_F_G_D1"/>
    <property type="match status" value="1"/>
</dbReference>
<dbReference type="PANTHER" id="PTHR30435">
    <property type="entry name" value="FLAGELLAR PROTEIN"/>
    <property type="match status" value="1"/>
</dbReference>
<dbReference type="InterPro" id="IPR010930">
    <property type="entry name" value="Flg_bb/hook_C_dom"/>
</dbReference>
<dbReference type="Proteomes" id="UP000503482">
    <property type="component" value="Chromosome"/>
</dbReference>
<evidence type="ECO:0000256" key="4">
    <source>
        <dbReference type="RuleBase" id="RU362116"/>
    </source>
</evidence>
<evidence type="ECO:0000256" key="1">
    <source>
        <dbReference type="ARBA" id="ARBA00004117"/>
    </source>
</evidence>
<dbReference type="InterPro" id="IPR037925">
    <property type="entry name" value="FlgE/F/G-like"/>
</dbReference>
<sequence length="486" mass="52634">MIGSLWNGVSGLSAFEKALNVESNNSTNVNTIGHKADDIKFENMMYENGYGKGTSISSVSKIMTQGNLKQTNNNYDVAIEGKGYFIISDRKTNDTYYTRAGNFYMAEDGLLQTQNGMKVLGLTPQSNNIVTSDSTKTKFDDSYTENIVAQTIGNPNFLQTINARATNYTTSAVDKGVSGDGLKTKSAQIIDIDALITDYKNKLDLYSTTSTAVSSPSASQVTNIDLSTSMNQLINENDSIKVTIDNAEIRQAFDTDIATTMKKLSDKISNIKGLSSSVNTTTGLLTINSLIPAKEVKIKDAQINENFLNITNTQNAILGSGIGLVNSSRDALKTALEFSNAKLLDITSTMSLVGQESLSVNEIQMKLSNLNLSENSSGKVEISDGIIFLKDNGNKFIVGKLQTANFTNEQGLMPQGDNMYENTLESGRAFYAGTLNKIVGNSLEMSTSSTANSLTNLLVYQKAFEANSKSITTSDEMLQTAIQLRK</sequence>
<feature type="domain" description="Flagellar basal-body/hook protein C-terminal" evidence="5">
    <location>
        <begin position="442"/>
        <end position="484"/>
    </location>
</feature>
<feature type="domain" description="Flagellar hook protein FlgE/F/G-like D1" evidence="6">
    <location>
        <begin position="78"/>
        <end position="128"/>
    </location>
</feature>
<reference evidence="7 8" key="1">
    <citation type="submission" date="2020-05" db="EMBL/GenBank/DDBJ databases">
        <title>Complete genome sequencing of Campylobacter and Arcobacter type strains.</title>
        <authorList>
            <person name="Miller W.G."/>
            <person name="Yee E."/>
        </authorList>
    </citation>
    <scope>NUCLEOTIDE SEQUENCE [LARGE SCALE GENOMIC DNA]</scope>
    <source>
        <strain evidence="7 8">LMG 26156</strain>
    </source>
</reference>
<evidence type="ECO:0000313" key="7">
    <source>
        <dbReference type="EMBL" id="QKF68067.1"/>
    </source>
</evidence>
<proteinExistence type="inferred from homology"/>
<dbReference type="EMBL" id="CP053840">
    <property type="protein sequence ID" value="QKF68067.1"/>
    <property type="molecule type" value="Genomic_DNA"/>
</dbReference>
<dbReference type="InterPro" id="IPR053967">
    <property type="entry name" value="LlgE_F_G-like_D1"/>
</dbReference>
<evidence type="ECO:0000259" key="5">
    <source>
        <dbReference type="Pfam" id="PF06429"/>
    </source>
</evidence>
<dbReference type="PANTHER" id="PTHR30435:SF19">
    <property type="entry name" value="FLAGELLAR BASAL-BODY ROD PROTEIN FLGG"/>
    <property type="match status" value="1"/>
</dbReference>
<dbReference type="GO" id="GO:0009425">
    <property type="term" value="C:bacterial-type flagellum basal body"/>
    <property type="evidence" value="ECO:0007669"/>
    <property type="project" value="UniProtKB-SubCell"/>
</dbReference>
<accession>A0AAE7BD29</accession>